<dbReference type="EMBL" id="JBHSWV010000095">
    <property type="protein sequence ID" value="MFC6764667.1"/>
    <property type="molecule type" value="Genomic_DNA"/>
</dbReference>
<name>A0ABD5SM23_9EURY</name>
<dbReference type="RefSeq" id="WP_273737727.1">
    <property type="nucleotide sequence ID" value="NZ_JAQIVI010000095.1"/>
</dbReference>
<sequence>MCALARGDERVEELHKEGRYEELETYLQAEYETLYEAEVERVKAEYPSFWDEETGEFIGPVTTNAIEGGN</sequence>
<dbReference type="AlphaFoldDB" id="A0ABD5SM23"/>
<reference evidence="1 2" key="1">
    <citation type="journal article" date="2019" name="Int. J. Syst. Evol. Microbiol.">
        <title>The Global Catalogue of Microorganisms (GCM) 10K type strain sequencing project: providing services to taxonomists for standard genome sequencing and annotation.</title>
        <authorList>
            <consortium name="The Broad Institute Genomics Platform"/>
            <consortium name="The Broad Institute Genome Sequencing Center for Infectious Disease"/>
            <person name="Wu L."/>
            <person name="Ma J."/>
        </authorList>
    </citation>
    <scope>NUCLEOTIDE SEQUENCE [LARGE SCALE GENOMIC DNA]</scope>
    <source>
        <strain evidence="1 2">LMG 29247</strain>
    </source>
</reference>
<organism evidence="1 2">
    <name type="scientific">Natrinema soli</name>
    <dbReference type="NCBI Taxonomy" id="1930624"/>
    <lineage>
        <taxon>Archaea</taxon>
        <taxon>Methanobacteriati</taxon>
        <taxon>Methanobacteriota</taxon>
        <taxon>Stenosarchaea group</taxon>
        <taxon>Halobacteria</taxon>
        <taxon>Halobacteriales</taxon>
        <taxon>Natrialbaceae</taxon>
        <taxon>Natrinema</taxon>
    </lineage>
</organism>
<comment type="caution">
    <text evidence="1">The sequence shown here is derived from an EMBL/GenBank/DDBJ whole genome shotgun (WGS) entry which is preliminary data.</text>
</comment>
<evidence type="ECO:0000313" key="1">
    <source>
        <dbReference type="EMBL" id="MFC6764667.1"/>
    </source>
</evidence>
<gene>
    <name evidence="1" type="ORF">ACFQE6_06355</name>
</gene>
<dbReference type="Proteomes" id="UP001596383">
    <property type="component" value="Unassembled WGS sequence"/>
</dbReference>
<proteinExistence type="predicted"/>
<evidence type="ECO:0000313" key="2">
    <source>
        <dbReference type="Proteomes" id="UP001596383"/>
    </source>
</evidence>
<keyword evidence="2" id="KW-1185">Reference proteome</keyword>
<accession>A0ABD5SM23</accession>
<protein>
    <submittedName>
        <fullName evidence="1">Uncharacterized protein</fullName>
    </submittedName>
</protein>